<dbReference type="Proteomes" id="UP001164761">
    <property type="component" value="Plasmid unnamed2"/>
</dbReference>
<evidence type="ECO:0000313" key="2">
    <source>
        <dbReference type="EMBL" id="WAH45027.1"/>
    </source>
</evidence>
<dbReference type="PROSITE" id="PS51782">
    <property type="entry name" value="LYSM"/>
    <property type="match status" value="1"/>
</dbReference>
<feature type="domain" description="LysM" evidence="1">
    <location>
        <begin position="1"/>
        <end position="42"/>
    </location>
</feature>
<dbReference type="InterPro" id="IPR018392">
    <property type="entry name" value="LysM"/>
</dbReference>
<name>A0ABY6ZQB4_9BACL</name>
<dbReference type="Gene3D" id="3.10.350.10">
    <property type="entry name" value="LysM domain"/>
    <property type="match status" value="1"/>
</dbReference>
<organism evidence="2 3">
    <name type="scientific">Alicyclobacillus fastidiosus</name>
    <dbReference type="NCBI Taxonomy" id="392011"/>
    <lineage>
        <taxon>Bacteria</taxon>
        <taxon>Bacillati</taxon>
        <taxon>Bacillota</taxon>
        <taxon>Bacilli</taxon>
        <taxon>Bacillales</taxon>
        <taxon>Alicyclobacillaceae</taxon>
        <taxon>Alicyclobacillus</taxon>
    </lineage>
</organism>
<keyword evidence="3" id="KW-1185">Reference proteome</keyword>
<dbReference type="InterPro" id="IPR036779">
    <property type="entry name" value="LysM_dom_sf"/>
</dbReference>
<evidence type="ECO:0000313" key="3">
    <source>
        <dbReference type="Proteomes" id="UP001164761"/>
    </source>
</evidence>
<keyword evidence="2" id="KW-0614">Plasmid</keyword>
<evidence type="ECO:0000259" key="1">
    <source>
        <dbReference type="PROSITE" id="PS51782"/>
    </source>
</evidence>
<dbReference type="RefSeq" id="WP_268008897.1">
    <property type="nucleotide sequence ID" value="NZ_CP104069.1"/>
</dbReference>
<geneLocation type="plasmid" evidence="2 3">
    <name>unnamed2</name>
</geneLocation>
<dbReference type="PANTHER" id="PTHR33734">
    <property type="entry name" value="LYSM DOMAIN-CONTAINING GPI-ANCHORED PROTEIN 2"/>
    <property type="match status" value="1"/>
</dbReference>
<dbReference type="Pfam" id="PF01476">
    <property type="entry name" value="LysM"/>
    <property type="match status" value="1"/>
</dbReference>
<proteinExistence type="predicted"/>
<reference evidence="2" key="1">
    <citation type="submission" date="2022-08" db="EMBL/GenBank/DDBJ databases">
        <title>Alicyclobacillus fastidiosus DSM 17978, complete genome.</title>
        <authorList>
            <person name="Wang Q."/>
            <person name="Cai R."/>
            <person name="Wang Z."/>
        </authorList>
    </citation>
    <scope>NUCLEOTIDE SEQUENCE</scope>
    <source>
        <strain evidence="2">DSM 17978</strain>
        <plasmid evidence="2">unnamed2</plasmid>
    </source>
</reference>
<dbReference type="PANTHER" id="PTHR33734:SF22">
    <property type="entry name" value="MEMBRANE-BOUND LYTIC MUREIN TRANSGLYCOSYLASE D"/>
    <property type="match status" value="1"/>
</dbReference>
<gene>
    <name evidence="2" type="ORF">NZD89_28865</name>
</gene>
<dbReference type="SMART" id="SM00257">
    <property type="entry name" value="LysM"/>
    <property type="match status" value="1"/>
</dbReference>
<dbReference type="EMBL" id="CP104069">
    <property type="protein sequence ID" value="WAH45027.1"/>
    <property type="molecule type" value="Genomic_DNA"/>
</dbReference>
<protein>
    <submittedName>
        <fullName evidence="2">LysM peptidoglycan-binding domain-containing protein</fullName>
    </submittedName>
</protein>
<sequence>MVQPGDTLGNIAVKYGTSVQAIVWANGIKNPNMIYTGQILRIPTEHYDDNNNNYNNGNNYHWDNEDNYHKHYKHHYYHND</sequence>
<dbReference type="SUPFAM" id="SSF54106">
    <property type="entry name" value="LysM domain"/>
    <property type="match status" value="1"/>
</dbReference>
<accession>A0ABY6ZQB4</accession>
<dbReference type="CDD" id="cd00118">
    <property type="entry name" value="LysM"/>
    <property type="match status" value="1"/>
</dbReference>